<proteinExistence type="predicted"/>
<name>A0A7J7L7L9_9MAGN</name>
<evidence type="ECO:0000313" key="2">
    <source>
        <dbReference type="Proteomes" id="UP000541444"/>
    </source>
</evidence>
<dbReference type="Proteomes" id="UP000541444">
    <property type="component" value="Unassembled WGS sequence"/>
</dbReference>
<dbReference type="AlphaFoldDB" id="A0A7J7L7L9"/>
<accession>A0A7J7L7L9</accession>
<feature type="non-terminal residue" evidence="1">
    <location>
        <position position="1"/>
    </location>
</feature>
<sequence>WELGNTPLREVFLGWVWYKLGLDIFKFHSLFLSSGPRVSYEMLWISCSSKPRHSTGVWVSLWHMYFDFVGIHNFLPRILRESKK</sequence>
<evidence type="ECO:0000313" key="1">
    <source>
        <dbReference type="EMBL" id="KAF6138583.1"/>
    </source>
</evidence>
<organism evidence="1 2">
    <name type="scientific">Kingdonia uniflora</name>
    <dbReference type="NCBI Taxonomy" id="39325"/>
    <lineage>
        <taxon>Eukaryota</taxon>
        <taxon>Viridiplantae</taxon>
        <taxon>Streptophyta</taxon>
        <taxon>Embryophyta</taxon>
        <taxon>Tracheophyta</taxon>
        <taxon>Spermatophyta</taxon>
        <taxon>Magnoliopsida</taxon>
        <taxon>Ranunculales</taxon>
        <taxon>Circaeasteraceae</taxon>
        <taxon>Kingdonia</taxon>
    </lineage>
</organism>
<protein>
    <submittedName>
        <fullName evidence="1">Uncharacterized protein</fullName>
    </submittedName>
</protein>
<comment type="caution">
    <text evidence="1">The sequence shown here is derived from an EMBL/GenBank/DDBJ whole genome shotgun (WGS) entry which is preliminary data.</text>
</comment>
<reference evidence="1 2" key="1">
    <citation type="journal article" date="2020" name="IScience">
        <title>Genome Sequencing of the Endangered Kingdonia uniflora (Circaeasteraceae, Ranunculales) Reveals Potential Mechanisms of Evolutionary Specialization.</title>
        <authorList>
            <person name="Sun Y."/>
            <person name="Deng T."/>
            <person name="Zhang A."/>
            <person name="Moore M.J."/>
            <person name="Landis J.B."/>
            <person name="Lin N."/>
            <person name="Zhang H."/>
            <person name="Zhang X."/>
            <person name="Huang J."/>
            <person name="Zhang X."/>
            <person name="Sun H."/>
            <person name="Wang H."/>
        </authorList>
    </citation>
    <scope>NUCLEOTIDE SEQUENCE [LARGE SCALE GENOMIC DNA]</scope>
    <source>
        <strain evidence="1">TB1705</strain>
        <tissue evidence="1">Leaf</tissue>
    </source>
</reference>
<gene>
    <name evidence="1" type="ORF">GIB67_032477</name>
</gene>
<dbReference type="EMBL" id="JACGCM010002568">
    <property type="protein sequence ID" value="KAF6138583.1"/>
    <property type="molecule type" value="Genomic_DNA"/>
</dbReference>
<keyword evidence="2" id="KW-1185">Reference proteome</keyword>